<comment type="catalytic activity">
    <reaction evidence="1">
        <text>ATP + protein L-histidine = ADP + protein N-phospho-L-histidine.</text>
        <dbReference type="EC" id="2.7.13.3"/>
    </reaction>
</comment>
<dbReference type="Pfam" id="PF08376">
    <property type="entry name" value="NIT"/>
    <property type="match status" value="1"/>
</dbReference>
<dbReference type="Gene3D" id="6.10.340.10">
    <property type="match status" value="1"/>
</dbReference>
<evidence type="ECO:0000256" key="12">
    <source>
        <dbReference type="SAM" id="MobiDB-lite"/>
    </source>
</evidence>
<dbReference type="PANTHER" id="PTHR44936:SF9">
    <property type="entry name" value="SENSOR PROTEIN CREC"/>
    <property type="match status" value="1"/>
</dbReference>
<evidence type="ECO:0000313" key="16">
    <source>
        <dbReference type="Proteomes" id="UP001225605"/>
    </source>
</evidence>
<keyword evidence="5" id="KW-0808">Transferase</keyword>
<keyword evidence="10 13" id="KW-1133">Transmembrane helix</keyword>
<organism evidence="15 16">
    <name type="scientific">Saccharothrix yanglingensis</name>
    <dbReference type="NCBI Taxonomy" id="659496"/>
    <lineage>
        <taxon>Bacteria</taxon>
        <taxon>Bacillati</taxon>
        <taxon>Actinomycetota</taxon>
        <taxon>Actinomycetes</taxon>
        <taxon>Pseudonocardiales</taxon>
        <taxon>Pseudonocardiaceae</taxon>
        <taxon>Saccharothrix</taxon>
    </lineage>
</organism>
<evidence type="ECO:0000256" key="1">
    <source>
        <dbReference type="ARBA" id="ARBA00000085"/>
    </source>
</evidence>
<dbReference type="PANTHER" id="PTHR44936">
    <property type="entry name" value="SENSOR PROTEIN CREC"/>
    <property type="match status" value="1"/>
</dbReference>
<feature type="compositionally biased region" description="Basic and acidic residues" evidence="12">
    <location>
        <begin position="804"/>
        <end position="813"/>
    </location>
</feature>
<dbReference type="SMART" id="SM00387">
    <property type="entry name" value="HATPase_c"/>
    <property type="match status" value="1"/>
</dbReference>
<feature type="region of interest" description="Disordered" evidence="12">
    <location>
        <begin position="785"/>
        <end position="821"/>
    </location>
</feature>
<dbReference type="Gene3D" id="3.30.565.10">
    <property type="entry name" value="Histidine kinase-like ATPase, C-terminal domain"/>
    <property type="match status" value="1"/>
</dbReference>
<feature type="transmembrane region" description="Helical" evidence="13">
    <location>
        <begin position="375"/>
        <end position="396"/>
    </location>
</feature>
<evidence type="ECO:0000256" key="8">
    <source>
        <dbReference type="ARBA" id="ARBA00022777"/>
    </source>
</evidence>
<feature type="domain" description="NIT" evidence="14">
    <location>
        <begin position="111"/>
        <end position="362"/>
    </location>
</feature>
<dbReference type="InterPro" id="IPR013587">
    <property type="entry name" value="Nitrate/nitrite_sensing"/>
</dbReference>
<evidence type="ECO:0000256" key="4">
    <source>
        <dbReference type="ARBA" id="ARBA00022553"/>
    </source>
</evidence>
<evidence type="ECO:0000256" key="10">
    <source>
        <dbReference type="ARBA" id="ARBA00022989"/>
    </source>
</evidence>
<protein>
    <recommendedName>
        <fullName evidence="3">histidine kinase</fullName>
        <ecNumber evidence="3">2.7.13.3</ecNumber>
    </recommendedName>
</protein>
<evidence type="ECO:0000256" key="13">
    <source>
        <dbReference type="SAM" id="Phobius"/>
    </source>
</evidence>
<dbReference type="Proteomes" id="UP001225605">
    <property type="component" value="Unassembled WGS sequence"/>
</dbReference>
<dbReference type="EMBL" id="NSDM01000004">
    <property type="protein sequence ID" value="MDQ2584452.1"/>
    <property type="molecule type" value="Genomic_DNA"/>
</dbReference>
<evidence type="ECO:0000256" key="5">
    <source>
        <dbReference type="ARBA" id="ARBA00022679"/>
    </source>
</evidence>
<evidence type="ECO:0000256" key="2">
    <source>
        <dbReference type="ARBA" id="ARBA00004370"/>
    </source>
</evidence>
<evidence type="ECO:0000256" key="11">
    <source>
        <dbReference type="ARBA" id="ARBA00023012"/>
    </source>
</evidence>
<feature type="compositionally biased region" description="Basic and acidic residues" evidence="12">
    <location>
        <begin position="1025"/>
        <end position="1039"/>
    </location>
</feature>
<keyword evidence="8" id="KW-0418">Kinase</keyword>
<dbReference type="PROSITE" id="PS50906">
    <property type="entry name" value="NIT"/>
    <property type="match status" value="1"/>
</dbReference>
<evidence type="ECO:0000259" key="14">
    <source>
        <dbReference type="PROSITE" id="PS50906"/>
    </source>
</evidence>
<dbReference type="InterPro" id="IPR050980">
    <property type="entry name" value="2C_sensor_his_kinase"/>
</dbReference>
<evidence type="ECO:0000256" key="7">
    <source>
        <dbReference type="ARBA" id="ARBA00022741"/>
    </source>
</evidence>
<feature type="region of interest" description="Disordered" evidence="12">
    <location>
        <begin position="1"/>
        <end position="55"/>
    </location>
</feature>
<sequence>MARRERGPSQSGVGNPPRSERPGPGEEMTALREGSVTESTGAVATSDVRAPRRDTRTGNWRLRNWRLPTKLAAVLLIPTVAALALGGLRVNSDLADATEFNQLANQIQLESAVADLVQQLQRERDLSTLHVASDKALDRVVLDRQLRRVNDTIDALNSKILELSGDLGDTVVTRFRQASSQLNRLNSLRNAVRDTAYPSDAVLRTYSESIEGLLDLGEQAIAGINDPELVRLHLATNAIARIKEQESRKRGIMLDVFQRGQLGPTQERLILSAEAELNAARNDFRKSATPDQAKIYDDTVTGLIVDTANDMVETALNLGENEQSLESLRPEKWDIAATLTVNLTRDVENLLLEQLQNRTDELTGQARAAAFRDSGIVLVSLLLALVMALFVARSILVPLRVLRRTALDVADHGLPEAVDLILKDPNPQEAAKSAIAPVPITTREEVGQVARAFDAVHGEAVRLAAEQALLRDNVNSMFVNLSRRSQALVERQLNLIDRLEQDEQDPDQLASLFELDHLATRMRRNSENLLVLSGTDLSRRLTRPVPAAEVLGAAVSEVEQYARVQVGQTPELTVQGRAVNDLVHLIAELLDNATAFSDPVTKVTVRTARTRKGELAVEIQDRGVGMGEQEINDANERLADPPDVDVAVSRRMGLYVVARLAKRHDIKVRLRANEDIEGGTTALVLVPDTLVQQPGQAAAPLEPAAAFPSQNPAQRSAGIAGAFGGGGLGGGGLGGGPVRGDDEPSFPSFPGLPRVEDEQPAFPVSFVRTEGEHDAARVPAFGDAPAEAPAETSAEISQSWLPVGDERDVEREPSGSFGEPTLFTAYEDRDEQDKDQHGFETTQFAVAVDTGFDTDTDTGFDGFDGFDTGAGLGAGFEAREPEAPAHRNGTAPAPAAGEVERDLDAPTERLPIYEAVLSQWFQVVGSETSAATAQAVPPAPEAGKREPAGESSLPTRRPQPVPPVAPTTSEDALPQRGTLDVAANGHAARESEGALARRGDAAPSLTEGGLPKRQPGAAPSTLPKRASENPHGEVSRVTEPEPVAEPEPSAPSAESVWHSPADEGWQAAQALLGKAPETTTQAGLPKRVPKAQLVPGSAAPKPQASERQPQRPPLPPRSADAIRGRMSSLQQGVRRGRHALIDAYAGDMSSRQDEEQE</sequence>
<keyword evidence="16" id="KW-1185">Reference proteome</keyword>
<comment type="caution">
    <text evidence="15">The sequence shown here is derived from an EMBL/GenBank/DDBJ whole genome shotgun (WGS) entry which is preliminary data.</text>
</comment>
<reference evidence="15 16" key="1">
    <citation type="submission" date="2017-06" db="EMBL/GenBank/DDBJ databases">
        <title>Cultured bacterium strain Saccharothrix yanglingensis Hhs.015.</title>
        <authorList>
            <person name="Xia Y."/>
        </authorList>
    </citation>
    <scope>NUCLEOTIDE SEQUENCE [LARGE SCALE GENOMIC DNA]</scope>
    <source>
        <strain evidence="15 16">Hhs.015</strain>
    </source>
</reference>
<proteinExistence type="predicted"/>
<dbReference type="SUPFAM" id="SSF55874">
    <property type="entry name" value="ATPase domain of HSP90 chaperone/DNA topoisomerase II/histidine kinase"/>
    <property type="match status" value="1"/>
</dbReference>
<dbReference type="InterPro" id="IPR036890">
    <property type="entry name" value="HATPase_C_sf"/>
</dbReference>
<dbReference type="InterPro" id="IPR003594">
    <property type="entry name" value="HATPase_dom"/>
</dbReference>
<dbReference type="InterPro" id="IPR010910">
    <property type="entry name" value="Nitrate/nitrite_sensing_bac"/>
</dbReference>
<evidence type="ECO:0000256" key="6">
    <source>
        <dbReference type="ARBA" id="ARBA00022692"/>
    </source>
</evidence>
<dbReference type="SMART" id="SM00304">
    <property type="entry name" value="HAMP"/>
    <property type="match status" value="1"/>
</dbReference>
<dbReference type="RefSeq" id="WP_371320651.1">
    <property type="nucleotide sequence ID" value="NZ_NSDM01000004.1"/>
</dbReference>
<feature type="region of interest" description="Disordered" evidence="12">
    <location>
        <begin position="928"/>
        <end position="1135"/>
    </location>
</feature>
<feature type="compositionally biased region" description="Basic and acidic residues" evidence="12">
    <location>
        <begin position="987"/>
        <end position="1000"/>
    </location>
</feature>
<comment type="subcellular location">
    <subcellularLocation>
        <location evidence="2">Membrane</location>
    </subcellularLocation>
</comment>
<keyword evidence="6 13" id="KW-0812">Transmembrane</keyword>
<keyword evidence="11" id="KW-0902">Two-component regulatory system</keyword>
<keyword evidence="9" id="KW-0067">ATP-binding</keyword>
<evidence type="ECO:0000256" key="3">
    <source>
        <dbReference type="ARBA" id="ARBA00012438"/>
    </source>
</evidence>
<keyword evidence="13" id="KW-0472">Membrane</keyword>
<evidence type="ECO:0000313" key="15">
    <source>
        <dbReference type="EMBL" id="MDQ2584452.1"/>
    </source>
</evidence>
<dbReference type="InterPro" id="IPR003660">
    <property type="entry name" value="HAMP_dom"/>
</dbReference>
<dbReference type="Pfam" id="PF02518">
    <property type="entry name" value="HATPase_c"/>
    <property type="match status" value="1"/>
</dbReference>
<accession>A0ABU0WX67</accession>
<name>A0ABU0WX67_9PSEU</name>
<keyword evidence="7" id="KW-0547">Nucleotide-binding</keyword>
<evidence type="ECO:0000256" key="9">
    <source>
        <dbReference type="ARBA" id="ARBA00022840"/>
    </source>
</evidence>
<gene>
    <name evidence="15" type="ORF">CKY47_10755</name>
</gene>
<dbReference type="EC" id="2.7.13.3" evidence="3"/>
<keyword evidence="4" id="KW-0597">Phosphoprotein</keyword>